<gene>
    <name evidence="1" type="ORF">D6D22_09532</name>
</gene>
<feature type="non-terminal residue" evidence="1">
    <location>
        <position position="1"/>
    </location>
</feature>
<sequence>APACIKTCKTSKITRSTYIDESSTTSALRVCLIWTTKRARGATWLTLATSPSSSLNVIYRIGSPALPVSPRMNTTMLAPVSTLVISSSQSSRV</sequence>
<dbReference type="AlphaFoldDB" id="A0A4S8X3M0"/>
<accession>A0A4S8X3M0</accession>
<protein>
    <submittedName>
        <fullName evidence="1">Uncharacterized protein</fullName>
    </submittedName>
</protein>
<name>A0A4S8X3M0_AURPU</name>
<evidence type="ECO:0000313" key="2">
    <source>
        <dbReference type="Proteomes" id="UP000310687"/>
    </source>
</evidence>
<proteinExistence type="predicted"/>
<evidence type="ECO:0000313" key="1">
    <source>
        <dbReference type="EMBL" id="THW32601.1"/>
    </source>
</evidence>
<dbReference type="EMBL" id="QZAL01000240">
    <property type="protein sequence ID" value="THW32601.1"/>
    <property type="molecule type" value="Genomic_DNA"/>
</dbReference>
<reference evidence="1 2" key="1">
    <citation type="submission" date="2018-10" db="EMBL/GenBank/DDBJ databases">
        <title>Fifty Aureobasidium pullulans genomes reveal a recombining polyextremotolerant generalist.</title>
        <authorList>
            <person name="Gostincar C."/>
            <person name="Turk M."/>
            <person name="Zajc J."/>
            <person name="Gunde-Cimerman N."/>
        </authorList>
    </citation>
    <scope>NUCLEOTIDE SEQUENCE [LARGE SCALE GENOMIC DNA]</scope>
    <source>
        <strain evidence="1 2">EXF-11013</strain>
    </source>
</reference>
<comment type="caution">
    <text evidence="1">The sequence shown here is derived from an EMBL/GenBank/DDBJ whole genome shotgun (WGS) entry which is preliminary data.</text>
</comment>
<organism evidence="1 2">
    <name type="scientific">Aureobasidium pullulans</name>
    <name type="common">Black yeast</name>
    <name type="synonym">Pullularia pullulans</name>
    <dbReference type="NCBI Taxonomy" id="5580"/>
    <lineage>
        <taxon>Eukaryota</taxon>
        <taxon>Fungi</taxon>
        <taxon>Dikarya</taxon>
        <taxon>Ascomycota</taxon>
        <taxon>Pezizomycotina</taxon>
        <taxon>Dothideomycetes</taxon>
        <taxon>Dothideomycetidae</taxon>
        <taxon>Dothideales</taxon>
        <taxon>Saccotheciaceae</taxon>
        <taxon>Aureobasidium</taxon>
    </lineage>
</organism>
<dbReference type="Proteomes" id="UP000310687">
    <property type="component" value="Unassembled WGS sequence"/>
</dbReference>